<dbReference type="InterPro" id="IPR002105">
    <property type="entry name" value="Dockerin_1_rpt"/>
</dbReference>
<reference evidence="2 3" key="1">
    <citation type="submission" date="2019-02" db="EMBL/GenBank/DDBJ databases">
        <title>Deep-cultivation of Planctomycetes and their phenomic and genomic characterization uncovers novel biology.</title>
        <authorList>
            <person name="Wiegand S."/>
            <person name="Jogler M."/>
            <person name="Boedeker C."/>
            <person name="Pinto D."/>
            <person name="Vollmers J."/>
            <person name="Rivas-Marin E."/>
            <person name="Kohn T."/>
            <person name="Peeters S.H."/>
            <person name="Heuer A."/>
            <person name="Rast P."/>
            <person name="Oberbeckmann S."/>
            <person name="Bunk B."/>
            <person name="Jeske O."/>
            <person name="Meyerdierks A."/>
            <person name="Storesund J.E."/>
            <person name="Kallscheuer N."/>
            <person name="Luecker S."/>
            <person name="Lage O.M."/>
            <person name="Pohl T."/>
            <person name="Merkel B.J."/>
            <person name="Hornburger P."/>
            <person name="Mueller R.-W."/>
            <person name="Bruemmer F."/>
            <person name="Labrenz M."/>
            <person name="Spormann A.M."/>
            <person name="Op den Camp H."/>
            <person name="Overmann J."/>
            <person name="Amann R."/>
            <person name="Jetten M.S.M."/>
            <person name="Mascher T."/>
            <person name="Medema M.H."/>
            <person name="Devos D.P."/>
            <person name="Kaster A.-K."/>
            <person name="Ovreas L."/>
            <person name="Rohde M."/>
            <person name="Galperin M.Y."/>
            <person name="Jogler C."/>
        </authorList>
    </citation>
    <scope>NUCLEOTIDE SEQUENCE [LARGE SCALE GENOMIC DNA]</scope>
    <source>
        <strain evidence="2 3">Pan265</strain>
    </source>
</reference>
<dbReference type="Gene3D" id="1.10.1330.10">
    <property type="entry name" value="Dockerin domain"/>
    <property type="match status" value="1"/>
</dbReference>
<organism evidence="2 3">
    <name type="scientific">Mucisphaera calidilacus</name>
    <dbReference type="NCBI Taxonomy" id="2527982"/>
    <lineage>
        <taxon>Bacteria</taxon>
        <taxon>Pseudomonadati</taxon>
        <taxon>Planctomycetota</taxon>
        <taxon>Phycisphaerae</taxon>
        <taxon>Phycisphaerales</taxon>
        <taxon>Phycisphaeraceae</taxon>
        <taxon>Mucisphaera</taxon>
    </lineage>
</organism>
<dbReference type="GO" id="GO:0004553">
    <property type="term" value="F:hydrolase activity, hydrolyzing O-glycosyl compounds"/>
    <property type="evidence" value="ECO:0007669"/>
    <property type="project" value="InterPro"/>
</dbReference>
<evidence type="ECO:0000313" key="3">
    <source>
        <dbReference type="Proteomes" id="UP000320386"/>
    </source>
</evidence>
<dbReference type="AlphaFoldDB" id="A0A518BZW6"/>
<dbReference type="PROSITE" id="PS00018">
    <property type="entry name" value="EF_HAND_1"/>
    <property type="match status" value="2"/>
</dbReference>
<evidence type="ECO:0000313" key="2">
    <source>
        <dbReference type="EMBL" id="QDU72513.1"/>
    </source>
</evidence>
<evidence type="ECO:0000256" key="1">
    <source>
        <dbReference type="SAM" id="SignalP"/>
    </source>
</evidence>
<protein>
    <recommendedName>
        <fullName evidence="4">PEP-CTERM protein-sorting domain-containing protein</fullName>
    </recommendedName>
</protein>
<gene>
    <name evidence="2" type="ORF">Pan265_23820</name>
</gene>
<feature type="signal peptide" evidence="1">
    <location>
        <begin position="1"/>
        <end position="24"/>
    </location>
</feature>
<dbReference type="EMBL" id="CP036280">
    <property type="protein sequence ID" value="QDU72513.1"/>
    <property type="molecule type" value="Genomic_DNA"/>
</dbReference>
<feature type="chain" id="PRO_5021709700" description="PEP-CTERM protein-sorting domain-containing protein" evidence="1">
    <location>
        <begin position="25"/>
        <end position="364"/>
    </location>
</feature>
<keyword evidence="1" id="KW-0732">Signal</keyword>
<name>A0A518BZW6_9BACT</name>
<evidence type="ECO:0008006" key="4">
    <source>
        <dbReference type="Google" id="ProtNLM"/>
    </source>
</evidence>
<dbReference type="KEGG" id="mcad:Pan265_23820"/>
<dbReference type="Pfam" id="PF00404">
    <property type="entry name" value="Dockerin_1"/>
    <property type="match status" value="1"/>
</dbReference>
<dbReference type="SUPFAM" id="SSF63446">
    <property type="entry name" value="Type I dockerin domain"/>
    <property type="match status" value="1"/>
</dbReference>
<dbReference type="Proteomes" id="UP000320386">
    <property type="component" value="Chromosome"/>
</dbReference>
<dbReference type="InterPro" id="IPR036439">
    <property type="entry name" value="Dockerin_dom_sf"/>
</dbReference>
<dbReference type="InterPro" id="IPR018247">
    <property type="entry name" value="EF_Hand_1_Ca_BS"/>
</dbReference>
<dbReference type="PROSITE" id="PS00448">
    <property type="entry name" value="CLOS_CELLULOSOME_RPT"/>
    <property type="match status" value="1"/>
</dbReference>
<proteinExistence type="predicted"/>
<accession>A0A518BZW6</accession>
<sequence length="364" mass="38588" precursor="true">MQYSGLFACTTLTALTITAGTASAEIDHVVLDTPIVVQPGFTQQLELDGLPIFDPEDPANEGVAPPFDIFVNHWFAPDFTTYYEVNIRAFPGTVLVNGQSETVTYFPGTGSEQTQTYNLLDKLDIGQAIGPQTVGQIGSEFRGVLALNGAGAGEFYVPNGQSVTGMVGLSFVGIDSPPDERENRRVNYAWVEFTINAAPAGTGLGELVINQWAYETEYGRPILAGETSISLQKGDFDASGDLGQGDLDYMLSILGNNPLGEDDFNDDGAITMDDVDLWIVEALGSTAGDANFDGSVDLLDLSLLASNFDTPSGASWGDGDFNFDGAVNLLDLSALASNFETSPAPEPTTALLSLLGLAAIARRR</sequence>
<dbReference type="GO" id="GO:0000272">
    <property type="term" value="P:polysaccharide catabolic process"/>
    <property type="evidence" value="ECO:0007669"/>
    <property type="project" value="InterPro"/>
</dbReference>
<keyword evidence="3" id="KW-1185">Reference proteome</keyword>